<feature type="region of interest" description="Disordered" evidence="1">
    <location>
        <begin position="1"/>
        <end position="36"/>
    </location>
</feature>
<sequence length="160" mass="17937">MYERKAVELNSVSSTSRKKSWDKLSSDSATGHYGNVASPVSARWSSIQSKLNGSCPLSSNSNEENTRGYRHQGSQGTVNTFCRPDNIASRKDDETDSGGSRLFSTSIAYESRTQSDNQSQPNTTHQLQAMKYDFLLVMYQPKRLYLGYCRQSQQSNQLSL</sequence>
<accession>A0A2T6ZMC4</accession>
<feature type="compositionally biased region" description="Polar residues" evidence="1">
    <location>
        <begin position="50"/>
        <end position="63"/>
    </location>
</feature>
<keyword evidence="3" id="KW-1185">Reference proteome</keyword>
<evidence type="ECO:0000313" key="3">
    <source>
        <dbReference type="Proteomes" id="UP000244722"/>
    </source>
</evidence>
<proteinExistence type="predicted"/>
<reference evidence="2 3" key="1">
    <citation type="submission" date="2017-04" db="EMBL/GenBank/DDBJ databases">
        <title>Draft genome sequence of Tuber borchii Vittad., a whitish edible truffle.</title>
        <authorList>
            <consortium name="DOE Joint Genome Institute"/>
            <person name="Murat C."/>
            <person name="Kuo A."/>
            <person name="Barry K.W."/>
            <person name="Clum A."/>
            <person name="Dockter R.B."/>
            <person name="Fauchery L."/>
            <person name="Iotti M."/>
            <person name="Kohler A."/>
            <person name="Labutti K."/>
            <person name="Lindquist E.A."/>
            <person name="Lipzen A."/>
            <person name="Ohm R.A."/>
            <person name="Wang M."/>
            <person name="Grigoriev I.V."/>
            <person name="Zambonelli A."/>
            <person name="Martin F.M."/>
        </authorList>
    </citation>
    <scope>NUCLEOTIDE SEQUENCE [LARGE SCALE GENOMIC DNA]</scope>
    <source>
        <strain evidence="2 3">Tbo3840</strain>
    </source>
</reference>
<protein>
    <submittedName>
        <fullName evidence="2">Uncharacterized protein</fullName>
    </submittedName>
</protein>
<gene>
    <name evidence="2" type="ORF">B9Z19DRAFT_1148955</name>
</gene>
<evidence type="ECO:0000256" key="1">
    <source>
        <dbReference type="SAM" id="MobiDB-lite"/>
    </source>
</evidence>
<name>A0A2T6ZMC4_TUBBO</name>
<dbReference type="AlphaFoldDB" id="A0A2T6ZMC4"/>
<feature type="region of interest" description="Disordered" evidence="1">
    <location>
        <begin position="50"/>
        <end position="104"/>
    </location>
</feature>
<evidence type="ECO:0000313" key="2">
    <source>
        <dbReference type="EMBL" id="PUU76596.1"/>
    </source>
</evidence>
<dbReference type="Proteomes" id="UP000244722">
    <property type="component" value="Unassembled WGS sequence"/>
</dbReference>
<comment type="caution">
    <text evidence="2">The sequence shown here is derived from an EMBL/GenBank/DDBJ whole genome shotgun (WGS) entry which is preliminary data.</text>
</comment>
<dbReference type="EMBL" id="NESQ01000182">
    <property type="protein sequence ID" value="PUU76596.1"/>
    <property type="molecule type" value="Genomic_DNA"/>
</dbReference>
<organism evidence="2 3">
    <name type="scientific">Tuber borchii</name>
    <name type="common">White truffle</name>
    <dbReference type="NCBI Taxonomy" id="42251"/>
    <lineage>
        <taxon>Eukaryota</taxon>
        <taxon>Fungi</taxon>
        <taxon>Dikarya</taxon>
        <taxon>Ascomycota</taxon>
        <taxon>Pezizomycotina</taxon>
        <taxon>Pezizomycetes</taxon>
        <taxon>Pezizales</taxon>
        <taxon>Tuberaceae</taxon>
        <taxon>Tuber</taxon>
    </lineage>
</organism>